<dbReference type="GO" id="GO:0070297">
    <property type="term" value="P:regulation of phosphorelay signal transduction system"/>
    <property type="evidence" value="ECO:0007669"/>
    <property type="project" value="TreeGrafter"/>
</dbReference>
<accession>C7MXW3</accession>
<dbReference type="SUPFAM" id="SSF53254">
    <property type="entry name" value="Phosphoglycerate mutase-like"/>
    <property type="match status" value="1"/>
</dbReference>
<dbReference type="STRING" id="471857.Svir_30660"/>
<dbReference type="RefSeq" id="WP_015787353.1">
    <property type="nucleotide sequence ID" value="NC_013159.1"/>
</dbReference>
<dbReference type="AlphaFoldDB" id="C7MXW3"/>
<dbReference type="PANTHER" id="PTHR48100">
    <property type="entry name" value="BROAD-SPECIFICITY PHOSPHATASE YOR283W-RELATED"/>
    <property type="match status" value="1"/>
</dbReference>
<name>C7MXW3_SACVD</name>
<sequence>MHEHHVFLLRHALTEWSSPGRYVGRTDPPLTAVGERQAHAAGRTYALMADDSPALVLSSPRRAALRTAELAGLTVSDTIDDLVEWDYGDYEGLTHAEVHDRVPGWSVWSHPVPGGEDIERVERRADAVLERTRRELAEHPVALVAHGDFGRVLIARWLGLPATAGRRFRLDPASLTVLGGRRNEPQLLHLNIPPS</sequence>
<dbReference type="CDD" id="cd07067">
    <property type="entry name" value="HP_PGM_like"/>
    <property type="match status" value="1"/>
</dbReference>
<keyword evidence="2" id="KW-1185">Reference proteome</keyword>
<dbReference type="InterPro" id="IPR013078">
    <property type="entry name" value="His_Pase_superF_clade-1"/>
</dbReference>
<dbReference type="HOGENOM" id="CLU_033323_13_1_11"/>
<dbReference type="PANTHER" id="PTHR48100:SF15">
    <property type="entry name" value="SEDOHEPTULOSE 1,7-BISPHOSPHATASE"/>
    <property type="match status" value="1"/>
</dbReference>
<dbReference type="EMBL" id="CP001683">
    <property type="protein sequence ID" value="ACU98041.1"/>
    <property type="molecule type" value="Genomic_DNA"/>
</dbReference>
<dbReference type="KEGG" id="svi:Svir_30660"/>
<dbReference type="Proteomes" id="UP000000841">
    <property type="component" value="Chromosome"/>
</dbReference>
<dbReference type="InterPro" id="IPR029033">
    <property type="entry name" value="His_PPase_superfam"/>
</dbReference>
<dbReference type="InterPro" id="IPR050275">
    <property type="entry name" value="PGM_Phosphatase"/>
</dbReference>
<dbReference type="eggNOG" id="COG0406">
    <property type="taxonomic scope" value="Bacteria"/>
</dbReference>
<organism evidence="1 2">
    <name type="scientific">Saccharomonospora viridis (strain ATCC 15386 / DSM 43017 / JCM 3036 / CCUG 5913 / NBRC 12207 / NCIMB 9602 / P101)</name>
    <name type="common">Thermoactinomyces viridis</name>
    <dbReference type="NCBI Taxonomy" id="471857"/>
    <lineage>
        <taxon>Bacteria</taxon>
        <taxon>Bacillati</taxon>
        <taxon>Actinomycetota</taxon>
        <taxon>Actinomycetes</taxon>
        <taxon>Pseudonocardiales</taxon>
        <taxon>Pseudonocardiaceae</taxon>
        <taxon>Saccharomonospora</taxon>
    </lineage>
</organism>
<protein>
    <submittedName>
        <fullName evidence="1">Fructose-2,6-bisphosphatase</fullName>
    </submittedName>
</protein>
<dbReference type="GO" id="GO:0101006">
    <property type="term" value="F:protein histidine phosphatase activity"/>
    <property type="evidence" value="ECO:0007669"/>
    <property type="project" value="TreeGrafter"/>
</dbReference>
<evidence type="ECO:0000313" key="1">
    <source>
        <dbReference type="EMBL" id="ACU98041.1"/>
    </source>
</evidence>
<reference evidence="1 2" key="1">
    <citation type="journal article" date="2009" name="Stand. Genomic Sci.">
        <title>Complete genome sequence of Saccharomonospora viridis type strain (P101).</title>
        <authorList>
            <person name="Pati A."/>
            <person name="Sikorski J."/>
            <person name="Nolan M."/>
            <person name="Lapidus A."/>
            <person name="Copeland A."/>
            <person name="Glavina Del Rio T."/>
            <person name="Lucas S."/>
            <person name="Chen F."/>
            <person name="Tice H."/>
            <person name="Pitluck S."/>
            <person name="Cheng J.F."/>
            <person name="Chertkov O."/>
            <person name="Brettin T."/>
            <person name="Han C."/>
            <person name="Detter J.C."/>
            <person name="Kuske C."/>
            <person name="Bruce D."/>
            <person name="Goodwin L."/>
            <person name="Chain P."/>
            <person name="D'haeseleer P."/>
            <person name="Chen A."/>
            <person name="Palaniappan K."/>
            <person name="Ivanova N."/>
            <person name="Mavromatis K."/>
            <person name="Mikhailova N."/>
            <person name="Rohde M."/>
            <person name="Tindall B.J."/>
            <person name="Goker M."/>
            <person name="Bristow J."/>
            <person name="Eisen J.A."/>
            <person name="Markowitz V."/>
            <person name="Hugenholtz P."/>
            <person name="Kyrpides N.C."/>
            <person name="Klenk H.P."/>
        </authorList>
    </citation>
    <scope>NUCLEOTIDE SEQUENCE [LARGE SCALE GENOMIC DNA]</scope>
    <source>
        <strain evidence="2">ATCC 15386 / DSM 43017 / JCM 3036 / NBRC 12207 / P101</strain>
    </source>
</reference>
<gene>
    <name evidence="1" type="ordered locus">Svir_30660</name>
</gene>
<dbReference type="SMART" id="SM00855">
    <property type="entry name" value="PGAM"/>
    <property type="match status" value="1"/>
</dbReference>
<dbReference type="Gene3D" id="3.40.50.1240">
    <property type="entry name" value="Phosphoglycerate mutase-like"/>
    <property type="match status" value="1"/>
</dbReference>
<evidence type="ECO:0000313" key="2">
    <source>
        <dbReference type="Proteomes" id="UP000000841"/>
    </source>
</evidence>
<dbReference type="Pfam" id="PF00300">
    <property type="entry name" value="His_Phos_1"/>
    <property type="match status" value="1"/>
</dbReference>
<proteinExistence type="predicted"/>